<sequence length="236" mass="26889">MSCVRLCRKIDGQMLQADQTCQKCRFPRSPGIHRQIRLPEHRQIEQVACYRHFDIYQCNVAPNFIFVQRGLVADAVKRRCAATVKTSHLRWHALLRISQWEAVDSIRYMEWVSATNILYFCKVGTDKGDITLFFNLFILAVLERPCSPPTCSSSTEDRRCEHLRIGGCLLRLVRSRAFLRPPSAPSPRASCTILVPDTGDTSIRGKMRCAYPVEPCLRCSSSNQRNTSRLGKPLTS</sequence>
<reference evidence="2" key="2">
    <citation type="submission" date="2015-01" db="EMBL/GenBank/DDBJ databases">
        <title>Evolutionary Origins and Diversification of the Mycorrhizal Mutualists.</title>
        <authorList>
            <consortium name="DOE Joint Genome Institute"/>
            <consortium name="Mycorrhizal Genomics Consortium"/>
            <person name="Kohler A."/>
            <person name="Kuo A."/>
            <person name="Nagy L.G."/>
            <person name="Floudas D."/>
            <person name="Copeland A."/>
            <person name="Barry K.W."/>
            <person name="Cichocki N."/>
            <person name="Veneault-Fourrey C."/>
            <person name="LaButti K."/>
            <person name="Lindquist E.A."/>
            <person name="Lipzen A."/>
            <person name="Lundell T."/>
            <person name="Morin E."/>
            <person name="Murat C."/>
            <person name="Riley R."/>
            <person name="Ohm R."/>
            <person name="Sun H."/>
            <person name="Tunlid A."/>
            <person name="Henrissat B."/>
            <person name="Grigoriev I.V."/>
            <person name="Hibbett D.S."/>
            <person name="Martin F."/>
        </authorList>
    </citation>
    <scope>NUCLEOTIDE SEQUENCE [LARGE SCALE GENOMIC DNA]</scope>
    <source>
        <strain evidence="2">441</strain>
    </source>
</reference>
<dbReference type="EMBL" id="KN833694">
    <property type="protein sequence ID" value="KIK27916.1"/>
    <property type="molecule type" value="Genomic_DNA"/>
</dbReference>
<dbReference type="AlphaFoldDB" id="A0A0C9ZF01"/>
<dbReference type="HOGENOM" id="CLU_1175831_0_0_1"/>
<reference evidence="1 2" key="1">
    <citation type="submission" date="2014-04" db="EMBL/GenBank/DDBJ databases">
        <authorList>
            <consortium name="DOE Joint Genome Institute"/>
            <person name="Kuo A."/>
            <person name="Kohler A."/>
            <person name="Costa M.D."/>
            <person name="Nagy L.G."/>
            <person name="Floudas D."/>
            <person name="Copeland A."/>
            <person name="Barry K.W."/>
            <person name="Cichocki N."/>
            <person name="Veneault-Fourrey C."/>
            <person name="LaButti K."/>
            <person name="Lindquist E.A."/>
            <person name="Lipzen A."/>
            <person name="Lundell T."/>
            <person name="Morin E."/>
            <person name="Murat C."/>
            <person name="Sun H."/>
            <person name="Tunlid A."/>
            <person name="Henrissat B."/>
            <person name="Grigoriev I.V."/>
            <person name="Hibbett D.S."/>
            <person name="Martin F."/>
            <person name="Nordberg H.P."/>
            <person name="Cantor M.N."/>
            <person name="Hua S.X."/>
        </authorList>
    </citation>
    <scope>NUCLEOTIDE SEQUENCE [LARGE SCALE GENOMIC DNA]</scope>
    <source>
        <strain evidence="1 2">441</strain>
    </source>
</reference>
<name>A0A0C9ZF01_9AGAM</name>
<keyword evidence="2" id="KW-1185">Reference proteome</keyword>
<proteinExistence type="predicted"/>
<accession>A0A0C9ZF01</accession>
<protein>
    <submittedName>
        <fullName evidence="1">Uncharacterized protein</fullName>
    </submittedName>
</protein>
<evidence type="ECO:0000313" key="2">
    <source>
        <dbReference type="Proteomes" id="UP000054018"/>
    </source>
</evidence>
<gene>
    <name evidence="1" type="ORF">PISMIDRAFT_145799</name>
</gene>
<dbReference type="Proteomes" id="UP000054018">
    <property type="component" value="Unassembled WGS sequence"/>
</dbReference>
<organism evidence="1 2">
    <name type="scientific">Pisolithus microcarpus 441</name>
    <dbReference type="NCBI Taxonomy" id="765257"/>
    <lineage>
        <taxon>Eukaryota</taxon>
        <taxon>Fungi</taxon>
        <taxon>Dikarya</taxon>
        <taxon>Basidiomycota</taxon>
        <taxon>Agaricomycotina</taxon>
        <taxon>Agaricomycetes</taxon>
        <taxon>Agaricomycetidae</taxon>
        <taxon>Boletales</taxon>
        <taxon>Sclerodermatineae</taxon>
        <taxon>Pisolithaceae</taxon>
        <taxon>Pisolithus</taxon>
    </lineage>
</organism>
<evidence type="ECO:0000313" key="1">
    <source>
        <dbReference type="EMBL" id="KIK27916.1"/>
    </source>
</evidence>